<evidence type="ECO:0000313" key="3">
    <source>
        <dbReference type="Proteomes" id="UP000075883"/>
    </source>
</evidence>
<dbReference type="CDD" id="cd20071">
    <property type="entry name" value="SET_SMYD"/>
    <property type="match status" value="1"/>
</dbReference>
<keyword evidence="3" id="KW-1185">Reference proteome</keyword>
<dbReference type="GO" id="GO:0008276">
    <property type="term" value="F:protein methyltransferase activity"/>
    <property type="evidence" value="ECO:0007669"/>
    <property type="project" value="UniProtKB-ARBA"/>
</dbReference>
<dbReference type="Gene3D" id="6.10.140.2220">
    <property type="match status" value="1"/>
</dbReference>
<organism evidence="2 3">
    <name type="scientific">Anopheles culicifacies</name>
    <dbReference type="NCBI Taxonomy" id="139723"/>
    <lineage>
        <taxon>Eukaryota</taxon>
        <taxon>Metazoa</taxon>
        <taxon>Ecdysozoa</taxon>
        <taxon>Arthropoda</taxon>
        <taxon>Hexapoda</taxon>
        <taxon>Insecta</taxon>
        <taxon>Pterygota</taxon>
        <taxon>Neoptera</taxon>
        <taxon>Endopterygota</taxon>
        <taxon>Diptera</taxon>
        <taxon>Nematocera</taxon>
        <taxon>Culicoidea</taxon>
        <taxon>Culicidae</taxon>
        <taxon>Anophelinae</taxon>
        <taxon>Anopheles</taxon>
        <taxon>culicifacies species complex</taxon>
    </lineage>
</organism>
<dbReference type="PANTHER" id="PTHR46455:SF2">
    <property type="entry name" value="AT24727P"/>
    <property type="match status" value="1"/>
</dbReference>
<dbReference type="AlphaFoldDB" id="A0A182M6V3"/>
<evidence type="ECO:0000313" key="2">
    <source>
        <dbReference type="EnsemblMetazoa" id="ACUA010941-PA"/>
    </source>
</evidence>
<dbReference type="Pfam" id="PF00856">
    <property type="entry name" value="SET"/>
    <property type="match status" value="1"/>
</dbReference>
<accession>A0A182M6V3</accession>
<dbReference type="InterPro" id="IPR053010">
    <property type="entry name" value="SET_SmydA-8"/>
</dbReference>
<evidence type="ECO:0000259" key="1">
    <source>
        <dbReference type="PROSITE" id="PS50280"/>
    </source>
</evidence>
<dbReference type="PANTHER" id="PTHR46455">
    <property type="entry name" value="SET AND MYND DOMAIN CONTAINING, ARTHROPOD-SPECIFIC, MEMBER 4, ISOFORM A"/>
    <property type="match status" value="1"/>
</dbReference>
<dbReference type="GO" id="GO:0008170">
    <property type="term" value="F:N-methyltransferase activity"/>
    <property type="evidence" value="ECO:0007669"/>
    <property type="project" value="UniProtKB-ARBA"/>
</dbReference>
<reference evidence="3" key="1">
    <citation type="submission" date="2013-09" db="EMBL/GenBank/DDBJ databases">
        <title>The Genome Sequence of Anopheles culicifacies species A.</title>
        <authorList>
            <consortium name="The Broad Institute Genomics Platform"/>
            <person name="Neafsey D.E."/>
            <person name="Besansky N."/>
            <person name="Howell P."/>
            <person name="Walton C."/>
            <person name="Young S.K."/>
            <person name="Zeng Q."/>
            <person name="Gargeya S."/>
            <person name="Fitzgerald M."/>
            <person name="Haas B."/>
            <person name="Abouelleil A."/>
            <person name="Allen A.W."/>
            <person name="Alvarado L."/>
            <person name="Arachchi H.M."/>
            <person name="Berlin A.M."/>
            <person name="Chapman S.B."/>
            <person name="Gainer-Dewar J."/>
            <person name="Goldberg J."/>
            <person name="Griggs A."/>
            <person name="Gujja S."/>
            <person name="Hansen M."/>
            <person name="Howarth C."/>
            <person name="Imamovic A."/>
            <person name="Ireland A."/>
            <person name="Larimer J."/>
            <person name="McCowan C."/>
            <person name="Murphy C."/>
            <person name="Pearson M."/>
            <person name="Poon T.W."/>
            <person name="Priest M."/>
            <person name="Roberts A."/>
            <person name="Saif S."/>
            <person name="Shea T."/>
            <person name="Sisk P."/>
            <person name="Sykes S."/>
            <person name="Wortman J."/>
            <person name="Nusbaum C."/>
            <person name="Birren B."/>
        </authorList>
    </citation>
    <scope>NUCLEOTIDE SEQUENCE [LARGE SCALE GENOMIC DNA]</scope>
    <source>
        <strain evidence="3">A-37</strain>
    </source>
</reference>
<dbReference type="SUPFAM" id="SSF82199">
    <property type="entry name" value="SET domain"/>
    <property type="match status" value="1"/>
</dbReference>
<dbReference type="STRING" id="139723.A0A182M6V3"/>
<dbReference type="PROSITE" id="PS50280">
    <property type="entry name" value="SET"/>
    <property type="match status" value="1"/>
</dbReference>
<reference evidence="2" key="2">
    <citation type="submission" date="2020-05" db="UniProtKB">
        <authorList>
            <consortium name="EnsemblMetazoa"/>
        </authorList>
    </citation>
    <scope>IDENTIFICATION</scope>
    <source>
        <strain evidence="2">A-37</strain>
    </source>
</reference>
<dbReference type="Proteomes" id="UP000075883">
    <property type="component" value="Unassembled WGS sequence"/>
</dbReference>
<dbReference type="VEuPathDB" id="VectorBase:ACUA010941"/>
<name>A0A182M6V3_9DIPT</name>
<dbReference type="EMBL" id="AXCM01000199">
    <property type="status" value="NOT_ANNOTATED_CDS"/>
    <property type="molecule type" value="Genomic_DNA"/>
</dbReference>
<sequence>MDVTGYKLRFSAQLDALFSSTGGNGTDALSRLPSPELAGAADACVADDEVDDEYDAARDAEANGGFRHTSPSNLTGSLPLIQSLLQISVSDVTYSSFLLSPGFANIAGSSSPDSETTASLPCPELEELSKWMHADSLCEDFDCIVFKLFRLTRNKEFGRHFLVTKAIQKDTVLFTENPLVIGPKWNLDEYEQRSTIVPCVGCFTDCNLGQFYCELCRWPACKPDCPGLINTNLHGLECGILRFGHPPKPGDDPETFFDYYRYDALLVLKCLAVQISSPNLFDQIINLDSHYEARKHTRYYADADERIVSYLFRHFLDPLQALERKEGKVVLKVCDRKTLHMISGILEVNAMVIPLTNGREICGLYPMGCMLEHNCMPNSFYTFDCSKGMKLTFKSGRDIQKGEHLTTTYTHSLWGTQLRREHLKTNKYFACKCVRCTDPTELGTFLSALRCMGIDNEPCGGYQLPNDPLSETSDWKCNRCPVQVTHDQVNFLMSKIGEEVDDVMGRKSSAKEFEDLIHKLENFLHPNHFHLQTLKHSLIQMYGHFPGHRLNELSDAVLLSKLQMCREMMSIIDVLDPDSFRLTLYAGVVLLEQQAALVELNKRSNRSSVPPQKYDLDEALKCLFDHNRVKQAEQCIAVRSIDRHFCDIFRV</sequence>
<dbReference type="InterPro" id="IPR046341">
    <property type="entry name" value="SET_dom_sf"/>
</dbReference>
<feature type="domain" description="SET" evidence="1">
    <location>
        <begin position="147"/>
        <end position="410"/>
    </location>
</feature>
<dbReference type="GO" id="GO:0008757">
    <property type="term" value="F:S-adenosylmethionine-dependent methyltransferase activity"/>
    <property type="evidence" value="ECO:0007669"/>
    <property type="project" value="UniProtKB-ARBA"/>
</dbReference>
<protein>
    <recommendedName>
        <fullName evidence="1">SET domain-containing protein</fullName>
    </recommendedName>
</protein>
<dbReference type="Gene3D" id="1.10.220.160">
    <property type="match status" value="1"/>
</dbReference>
<dbReference type="Gene3D" id="2.170.270.10">
    <property type="entry name" value="SET domain"/>
    <property type="match status" value="1"/>
</dbReference>
<proteinExistence type="predicted"/>
<dbReference type="InterPro" id="IPR001214">
    <property type="entry name" value="SET_dom"/>
</dbReference>
<dbReference type="EnsemblMetazoa" id="ACUA010941-RA">
    <property type="protein sequence ID" value="ACUA010941-PA"/>
    <property type="gene ID" value="ACUA010941"/>
</dbReference>